<evidence type="ECO:0000256" key="1">
    <source>
        <dbReference type="SAM" id="MobiDB-lite"/>
    </source>
</evidence>
<accession>A0A382Z6R2</accession>
<organism evidence="2">
    <name type="scientific">marine metagenome</name>
    <dbReference type="NCBI Taxonomy" id="408172"/>
    <lineage>
        <taxon>unclassified sequences</taxon>
        <taxon>metagenomes</taxon>
        <taxon>ecological metagenomes</taxon>
    </lineage>
</organism>
<sequence>MAKIDFDTKNIGKQIHDDGEFDLPAHLHSGEGQDLTLPSRFGINKSEDPVIVFDRFPGWTDTAAQTELDRIWTDDIWPGRVSQFLAAAEQIKAEANARFRETGWKLEKALDTAEGDWTHADVTAVLADRAECRAKSGEHEVKIKEALLARKHPDDWPAIDGWTCPLIDKNKPVQDGSDTAASIAATKEQRVKDEFGVEDPGSGL</sequence>
<name>A0A382Z6R2_9ZZZZ</name>
<reference evidence="2" key="1">
    <citation type="submission" date="2018-05" db="EMBL/GenBank/DDBJ databases">
        <authorList>
            <person name="Lanie J.A."/>
            <person name="Ng W.-L."/>
            <person name="Kazmierczak K.M."/>
            <person name="Andrzejewski T.M."/>
            <person name="Davidsen T.M."/>
            <person name="Wayne K.J."/>
            <person name="Tettelin H."/>
            <person name="Glass J.I."/>
            <person name="Rusch D."/>
            <person name="Podicherti R."/>
            <person name="Tsui H.-C.T."/>
            <person name="Winkler M.E."/>
        </authorList>
    </citation>
    <scope>NUCLEOTIDE SEQUENCE</scope>
</reference>
<proteinExistence type="predicted"/>
<evidence type="ECO:0000313" key="2">
    <source>
        <dbReference type="EMBL" id="SVD91182.1"/>
    </source>
</evidence>
<feature type="region of interest" description="Disordered" evidence="1">
    <location>
        <begin position="170"/>
        <end position="204"/>
    </location>
</feature>
<gene>
    <name evidence="2" type="ORF">METZ01_LOCUS444036</name>
</gene>
<dbReference type="AlphaFoldDB" id="A0A382Z6R2"/>
<protein>
    <submittedName>
        <fullName evidence="2">Uncharacterized protein</fullName>
    </submittedName>
</protein>
<dbReference type="EMBL" id="UINC01181473">
    <property type="protein sequence ID" value="SVD91182.1"/>
    <property type="molecule type" value="Genomic_DNA"/>
</dbReference>